<evidence type="ECO:0000313" key="2">
    <source>
        <dbReference type="EMBL" id="ELY54838.1"/>
    </source>
</evidence>
<gene>
    <name evidence="2" type="ORF">C493_12077</name>
</gene>
<sequence>MNDGRTTRRRFVAGVGASVAAVTAAGCLGSDDDDDDPDGIGPKDIESRRERMPDPDVDLEWDDAREFRAWLFDDGNETTGQYNYTEDLPPVDDVESPILEVIDGYPDRVDGLLRQPGSEVVFGEFDRDDLESTLEGSDAYAVTDEYEGYVVAEPDDENGDGGPVAGGDDAIVVGSRYERPIDAGRGERDRLEEIDPWMTHVFETLPTGELASGAYLAPLEGLEHGEIYCWGVSTPDREADASEWALVFDDPDDAVDAENDVRSEVELVGGEVTALEVDERTMTMTVAGRQLDEEY</sequence>
<dbReference type="RefSeq" id="WP_007259694.1">
    <property type="nucleotide sequence ID" value="NZ_AOHZ01000054.1"/>
</dbReference>
<proteinExistence type="predicted"/>
<dbReference type="AlphaFoldDB" id="L9X2L7"/>
<feature type="compositionally biased region" description="Basic and acidic residues" evidence="1">
    <location>
        <begin position="41"/>
        <end position="54"/>
    </location>
</feature>
<accession>L9X2L7</accession>
<name>L9X2L7_9EURY</name>
<keyword evidence="3" id="KW-1185">Reference proteome</keyword>
<evidence type="ECO:0000256" key="1">
    <source>
        <dbReference type="SAM" id="MobiDB-lite"/>
    </source>
</evidence>
<dbReference type="OrthoDB" id="201787at2157"/>
<dbReference type="Proteomes" id="UP000011602">
    <property type="component" value="Unassembled WGS sequence"/>
</dbReference>
<dbReference type="EMBL" id="AOHZ01000054">
    <property type="protein sequence ID" value="ELY54838.1"/>
    <property type="molecule type" value="Genomic_DNA"/>
</dbReference>
<dbReference type="eggNOG" id="arCOG09132">
    <property type="taxonomic scope" value="Archaea"/>
</dbReference>
<evidence type="ECO:0000313" key="3">
    <source>
        <dbReference type="Proteomes" id="UP000011602"/>
    </source>
</evidence>
<protein>
    <recommendedName>
        <fullName evidence="4">Lipoprotein</fullName>
    </recommendedName>
</protein>
<comment type="caution">
    <text evidence="2">The sequence shown here is derived from an EMBL/GenBank/DDBJ whole genome shotgun (WGS) entry which is preliminary data.</text>
</comment>
<reference evidence="2 3" key="1">
    <citation type="journal article" date="2014" name="PLoS Genet.">
        <title>Phylogenetically driven sequencing of extremely halophilic archaea reveals strategies for static and dynamic osmo-response.</title>
        <authorList>
            <person name="Becker E.A."/>
            <person name="Seitzer P.M."/>
            <person name="Tritt A."/>
            <person name="Larsen D."/>
            <person name="Krusor M."/>
            <person name="Yao A.I."/>
            <person name="Wu D."/>
            <person name="Madern D."/>
            <person name="Eisen J.A."/>
            <person name="Darling A.E."/>
            <person name="Facciotti M.T."/>
        </authorList>
    </citation>
    <scope>NUCLEOTIDE SEQUENCE [LARGE SCALE GENOMIC DNA]</scope>
    <source>
        <strain evidence="2 3">JCM 12255</strain>
    </source>
</reference>
<dbReference type="PROSITE" id="PS51257">
    <property type="entry name" value="PROKAR_LIPOPROTEIN"/>
    <property type="match status" value="1"/>
</dbReference>
<feature type="region of interest" description="Disordered" evidence="1">
    <location>
        <begin position="27"/>
        <end position="57"/>
    </location>
</feature>
<evidence type="ECO:0008006" key="4">
    <source>
        <dbReference type="Google" id="ProtNLM"/>
    </source>
</evidence>
<organism evidence="2 3">
    <name type="scientific">Natronolimnohabitans innermongolicus JCM 12255</name>
    <dbReference type="NCBI Taxonomy" id="1227499"/>
    <lineage>
        <taxon>Archaea</taxon>
        <taxon>Methanobacteriati</taxon>
        <taxon>Methanobacteriota</taxon>
        <taxon>Stenosarchaea group</taxon>
        <taxon>Halobacteria</taxon>
        <taxon>Halobacteriales</taxon>
        <taxon>Natrialbaceae</taxon>
        <taxon>Natronolimnohabitans</taxon>
    </lineage>
</organism>